<proteinExistence type="predicted"/>
<sequence length="77" mass="8914">MAKPMLILWTTLVISLVSFKNVSPKEKCESEWKQRPGYAYKRYCSATFDEAEKTCQAEEGHLVSIHSEEENQFVRGE</sequence>
<name>A0A0D6MBW7_9BILA</name>
<evidence type="ECO:0000259" key="2">
    <source>
        <dbReference type="Pfam" id="PF00059"/>
    </source>
</evidence>
<dbReference type="InterPro" id="IPR016186">
    <property type="entry name" value="C-type_lectin-like/link_sf"/>
</dbReference>
<dbReference type="InterPro" id="IPR001304">
    <property type="entry name" value="C-type_lectin-like"/>
</dbReference>
<dbReference type="AlphaFoldDB" id="A0A0D6MBW7"/>
<feature type="chain" id="PRO_5002307797" description="C-type lectin domain-containing protein" evidence="1">
    <location>
        <begin position="25"/>
        <end position="77"/>
    </location>
</feature>
<dbReference type="EMBL" id="KE124776">
    <property type="protein sequence ID" value="EPB80716.1"/>
    <property type="molecule type" value="Genomic_DNA"/>
</dbReference>
<evidence type="ECO:0000256" key="1">
    <source>
        <dbReference type="SAM" id="SignalP"/>
    </source>
</evidence>
<reference evidence="3 4" key="1">
    <citation type="submission" date="2013-05" db="EMBL/GenBank/DDBJ databases">
        <title>Draft genome of the parasitic nematode Anyclostoma ceylanicum.</title>
        <authorList>
            <person name="Mitreva M."/>
        </authorList>
    </citation>
    <scope>NUCLEOTIDE SEQUENCE [LARGE SCALE GENOMIC DNA]</scope>
</reference>
<feature type="signal peptide" evidence="1">
    <location>
        <begin position="1"/>
        <end position="24"/>
    </location>
</feature>
<dbReference type="PANTHER" id="PTHR22803">
    <property type="entry name" value="MANNOSE, PHOSPHOLIPASE, LECTIN RECEPTOR RELATED"/>
    <property type="match status" value="1"/>
</dbReference>
<protein>
    <recommendedName>
        <fullName evidence="2">C-type lectin domain-containing protein</fullName>
    </recommendedName>
</protein>
<keyword evidence="1" id="KW-0732">Signal</keyword>
<evidence type="ECO:0000313" key="4">
    <source>
        <dbReference type="Proteomes" id="UP000054495"/>
    </source>
</evidence>
<accession>A0A0D6MBW7</accession>
<keyword evidence="4" id="KW-1185">Reference proteome</keyword>
<dbReference type="InterPro" id="IPR050111">
    <property type="entry name" value="C-type_lectin/snaclec_domain"/>
</dbReference>
<dbReference type="Proteomes" id="UP000054495">
    <property type="component" value="Unassembled WGS sequence"/>
</dbReference>
<evidence type="ECO:0000313" key="3">
    <source>
        <dbReference type="EMBL" id="EPB80716.1"/>
    </source>
</evidence>
<dbReference type="InterPro" id="IPR016187">
    <property type="entry name" value="CTDL_fold"/>
</dbReference>
<dbReference type="Pfam" id="PF00059">
    <property type="entry name" value="Lectin_C"/>
    <property type="match status" value="1"/>
</dbReference>
<dbReference type="CDD" id="cd00037">
    <property type="entry name" value="CLECT"/>
    <property type="match status" value="1"/>
</dbReference>
<gene>
    <name evidence="3" type="ORF">ANCCEY_00122</name>
</gene>
<feature type="domain" description="C-type lectin" evidence="2">
    <location>
        <begin position="46"/>
        <end position="75"/>
    </location>
</feature>
<organism evidence="3 4">
    <name type="scientific">Ancylostoma ceylanicum</name>
    <dbReference type="NCBI Taxonomy" id="53326"/>
    <lineage>
        <taxon>Eukaryota</taxon>
        <taxon>Metazoa</taxon>
        <taxon>Ecdysozoa</taxon>
        <taxon>Nematoda</taxon>
        <taxon>Chromadorea</taxon>
        <taxon>Rhabditida</taxon>
        <taxon>Rhabditina</taxon>
        <taxon>Rhabditomorpha</taxon>
        <taxon>Strongyloidea</taxon>
        <taxon>Ancylostomatidae</taxon>
        <taxon>Ancylostomatinae</taxon>
        <taxon>Ancylostoma</taxon>
    </lineage>
</organism>
<dbReference type="SUPFAM" id="SSF56436">
    <property type="entry name" value="C-type lectin-like"/>
    <property type="match status" value="1"/>
</dbReference>
<dbReference type="Gene3D" id="3.10.100.10">
    <property type="entry name" value="Mannose-Binding Protein A, subunit A"/>
    <property type="match status" value="1"/>
</dbReference>